<dbReference type="Pfam" id="PF02661">
    <property type="entry name" value="Fic"/>
    <property type="match status" value="1"/>
</dbReference>
<keyword evidence="2" id="KW-0547">Nucleotide-binding</keyword>
<feature type="binding site" evidence="2">
    <location>
        <begin position="248"/>
        <end position="255"/>
    </location>
    <ligand>
        <name>ATP</name>
        <dbReference type="ChEBI" id="CHEBI:30616"/>
    </ligand>
</feature>
<organism evidence="5 6">
    <name type="scientific">Candidatus Endobugula sertula</name>
    <name type="common">Bugula neritina bacterial symbiont</name>
    <dbReference type="NCBI Taxonomy" id="62101"/>
    <lineage>
        <taxon>Bacteria</taxon>
        <taxon>Pseudomonadati</taxon>
        <taxon>Pseudomonadota</taxon>
        <taxon>Gammaproteobacteria</taxon>
        <taxon>Cellvibrionales</taxon>
        <taxon>Cellvibrionaceae</taxon>
        <taxon>Candidatus Endobugula</taxon>
    </lineage>
</organism>
<accession>A0A1D2QQ03</accession>
<feature type="active site" evidence="1">
    <location>
        <position position="244"/>
    </location>
</feature>
<evidence type="ECO:0000256" key="1">
    <source>
        <dbReference type="PIRSR" id="PIRSR640198-1"/>
    </source>
</evidence>
<dbReference type="PANTHER" id="PTHR13504">
    <property type="entry name" value="FIDO DOMAIN-CONTAINING PROTEIN DDB_G0283145"/>
    <property type="match status" value="1"/>
</dbReference>
<comment type="caution">
    <text evidence="5">The sequence shown here is derived from an EMBL/GenBank/DDBJ whole genome shotgun (WGS) entry which is preliminary data.</text>
</comment>
<dbReference type="PANTHER" id="PTHR13504:SF38">
    <property type="entry name" value="FIDO DOMAIN-CONTAINING PROTEIN"/>
    <property type="match status" value="1"/>
</dbReference>
<evidence type="ECO:0000256" key="2">
    <source>
        <dbReference type="PIRSR" id="PIRSR640198-2"/>
    </source>
</evidence>
<dbReference type="InterPro" id="IPR036597">
    <property type="entry name" value="Fido-like_dom_sf"/>
</dbReference>
<feature type="domain" description="Fido" evidence="4">
    <location>
        <begin position="162"/>
        <end position="306"/>
    </location>
</feature>
<feature type="binding site" evidence="2">
    <location>
        <begin position="282"/>
        <end position="283"/>
    </location>
    <ligand>
        <name>ATP</name>
        <dbReference type="ChEBI" id="CHEBI:30616"/>
    </ligand>
</feature>
<dbReference type="STRING" id="62101.AB835_07585"/>
<evidence type="ECO:0000256" key="3">
    <source>
        <dbReference type="PIRSR" id="PIRSR640198-3"/>
    </source>
</evidence>
<dbReference type="GO" id="GO:0005524">
    <property type="term" value="F:ATP binding"/>
    <property type="evidence" value="ECO:0007669"/>
    <property type="project" value="UniProtKB-KW"/>
</dbReference>
<dbReference type="PROSITE" id="PS51459">
    <property type="entry name" value="FIDO"/>
    <property type="match status" value="1"/>
</dbReference>
<name>A0A1D2QQ03_9GAMM</name>
<feature type="site" description="Important for autoinhibition of adenylyltransferase activity" evidence="3">
    <location>
        <position position="103"/>
    </location>
</feature>
<dbReference type="AlphaFoldDB" id="A0A1D2QQ03"/>
<dbReference type="EMBL" id="MDLC01000023">
    <property type="protein sequence ID" value="ODS23657.1"/>
    <property type="molecule type" value="Genomic_DNA"/>
</dbReference>
<evidence type="ECO:0000313" key="5">
    <source>
        <dbReference type="EMBL" id="ODS23657.1"/>
    </source>
</evidence>
<protein>
    <recommendedName>
        <fullName evidence="4">Fido domain-containing protein</fullName>
    </recommendedName>
</protein>
<dbReference type="SUPFAM" id="SSF140931">
    <property type="entry name" value="Fic-like"/>
    <property type="match status" value="1"/>
</dbReference>
<reference evidence="5 6" key="1">
    <citation type="journal article" date="2016" name="Appl. Environ. Microbiol.">
        <title>Lack of Overt Genome Reduction in the Bryostatin-Producing Bryozoan Symbiont "Candidatus Endobugula sertula".</title>
        <authorList>
            <person name="Miller I.J."/>
            <person name="Vanee N."/>
            <person name="Fong S.S."/>
            <person name="Lim-Fong G.E."/>
            <person name="Kwan J.C."/>
        </authorList>
    </citation>
    <scope>NUCLEOTIDE SEQUENCE [LARGE SCALE GENOMIC DNA]</scope>
    <source>
        <strain evidence="5">AB1-4</strain>
    </source>
</reference>
<keyword evidence="2" id="KW-0067">ATP-binding</keyword>
<evidence type="ECO:0000313" key="6">
    <source>
        <dbReference type="Proteomes" id="UP000242502"/>
    </source>
</evidence>
<evidence type="ECO:0000259" key="4">
    <source>
        <dbReference type="PROSITE" id="PS51459"/>
    </source>
</evidence>
<gene>
    <name evidence="5" type="ORF">AB835_07585</name>
</gene>
<dbReference type="Gene3D" id="1.10.3290.10">
    <property type="entry name" value="Fido-like domain"/>
    <property type="match status" value="1"/>
</dbReference>
<proteinExistence type="predicted"/>
<sequence>MINQKNKPNLLIPVTPEEQQALAGIKETFKSSLLSIMEKNNQLNAKFDLTAVWLETDDLPTLYSQLSDLKHCLDSFRPIAPETIMDMEASWDIQYTYESNRIEGNSLTLDETLHVIEKGLTIGGKPLNDHLEAINHQDAIHYIRDHVCNRAVEGNADRSSQFTERTLLTIHNLILKGIRDRDAGSYRRQPVYILQSDGKRHEFPDAYLLPKLVEDYFIFYNENKDTMHPVEMAAHLHQRLVNIHPFIDGNGRTSRLVMNLHLLQQGYPITIIDSEMDKRQEYYRILGQYQSVSDGDSKPFELFVAQKVKDALFEYLQFLSADQNEDAKDKGYYFFKKIAPHLPSKFKPNKNTNE</sequence>
<dbReference type="InterPro" id="IPR040198">
    <property type="entry name" value="Fido_containing"/>
</dbReference>
<dbReference type="InterPro" id="IPR003812">
    <property type="entry name" value="Fido"/>
</dbReference>
<dbReference type="Proteomes" id="UP000242502">
    <property type="component" value="Unassembled WGS sequence"/>
</dbReference>